<feature type="transmembrane region" description="Helical" evidence="6">
    <location>
        <begin position="132"/>
        <end position="150"/>
    </location>
</feature>
<name>A0ABW1ENP1_9BACT</name>
<dbReference type="EMBL" id="JBHSPH010000010">
    <property type="protein sequence ID" value="MFC5864912.1"/>
    <property type="molecule type" value="Genomic_DNA"/>
</dbReference>
<dbReference type="InterPro" id="IPR001750">
    <property type="entry name" value="ND/Mrp_TM"/>
</dbReference>
<dbReference type="HAMAP" id="MF_00445">
    <property type="entry name" value="NDH1_NuoN_1"/>
    <property type="match status" value="1"/>
</dbReference>
<dbReference type="Proteomes" id="UP001596091">
    <property type="component" value="Unassembled WGS sequence"/>
</dbReference>
<evidence type="ECO:0000256" key="4">
    <source>
        <dbReference type="ARBA" id="ARBA00022989"/>
    </source>
</evidence>
<protein>
    <recommendedName>
        <fullName evidence="6">NADH-quinone oxidoreductase subunit N</fullName>
        <ecNumber evidence="6">7.1.1.-</ecNumber>
    </recommendedName>
    <alternativeName>
        <fullName evidence="6">NADH dehydrogenase I subunit N</fullName>
    </alternativeName>
    <alternativeName>
        <fullName evidence="6">NDH-1 subunit N</fullName>
    </alternativeName>
</protein>
<organism evidence="9 10">
    <name type="scientific">Acidicapsa dinghuensis</name>
    <dbReference type="NCBI Taxonomy" id="2218256"/>
    <lineage>
        <taxon>Bacteria</taxon>
        <taxon>Pseudomonadati</taxon>
        <taxon>Acidobacteriota</taxon>
        <taxon>Terriglobia</taxon>
        <taxon>Terriglobales</taxon>
        <taxon>Acidobacteriaceae</taxon>
        <taxon>Acidicapsa</taxon>
    </lineage>
</organism>
<feature type="transmembrane region" description="Helical" evidence="6">
    <location>
        <begin position="327"/>
        <end position="349"/>
    </location>
</feature>
<keyword evidence="6" id="KW-0874">Quinone</keyword>
<dbReference type="InterPro" id="IPR010096">
    <property type="entry name" value="NADH-Q_OxRdtase_suN/2"/>
</dbReference>
<evidence type="ECO:0000256" key="5">
    <source>
        <dbReference type="ARBA" id="ARBA00023136"/>
    </source>
</evidence>
<feature type="transmembrane region" description="Helical" evidence="6">
    <location>
        <begin position="241"/>
        <end position="262"/>
    </location>
</feature>
<comment type="catalytic activity">
    <reaction evidence="6">
        <text>a quinone + NADH + 5 H(+)(in) = a quinol + NAD(+) + 4 H(+)(out)</text>
        <dbReference type="Rhea" id="RHEA:57888"/>
        <dbReference type="ChEBI" id="CHEBI:15378"/>
        <dbReference type="ChEBI" id="CHEBI:24646"/>
        <dbReference type="ChEBI" id="CHEBI:57540"/>
        <dbReference type="ChEBI" id="CHEBI:57945"/>
        <dbReference type="ChEBI" id="CHEBI:132124"/>
    </reaction>
</comment>
<keyword evidence="6" id="KW-0520">NAD</keyword>
<reference evidence="10" key="1">
    <citation type="journal article" date="2019" name="Int. J. Syst. Evol. Microbiol.">
        <title>The Global Catalogue of Microorganisms (GCM) 10K type strain sequencing project: providing services to taxonomists for standard genome sequencing and annotation.</title>
        <authorList>
            <consortium name="The Broad Institute Genomics Platform"/>
            <consortium name="The Broad Institute Genome Sequencing Center for Infectious Disease"/>
            <person name="Wu L."/>
            <person name="Ma J."/>
        </authorList>
    </citation>
    <scope>NUCLEOTIDE SEQUENCE [LARGE SCALE GENOMIC DNA]</scope>
    <source>
        <strain evidence="10">JCM 4087</strain>
    </source>
</reference>
<sequence length="508" mass="53350">MNPQNMPDLIRILPEVVLTITGVLIMLFDAALPATNNRRSLGWLGAVGVTAALWSSLIQLNLPPGTAFYRTVQTDPFSVFFHVLICGIVLASILLSLDALPANQHHRGEYFALMVLGAVGMCLMTSAVELLVVFIALEISSISTYILAGFRKHTGTGPEAAIKYFLLGSFATGFLLYGVALTFGATGTTQINDIAAHIPAASSQLVLAAFALLMVGVLFKVSAAPFHVWTPDVYQGAPSPVVALMSTAPKAAAFALLIRLLYSSFPVLQPVWQPMLWIVAVLSMTVGNLAALRQKNVKRMLAYSSIAHAGYLLAAFAGLGINAIASASFYVAAYAAMNVGIFAVLSIAAGPDEKLSVIEDFRGFLFRAPLLGTLLIFFLASLIGIPFTAGFFGKFYSFATAIHGGAVWLGIIGLLNSGVAAAYYLGFAVKVAQPPAAGSAKLPAPELGVAVGLSLALATTATLVLGIAPTRFLSAAQSGATSFLPPVISDSVKPSTDVPDLSKVRWVR</sequence>
<evidence type="ECO:0000256" key="6">
    <source>
        <dbReference type="HAMAP-Rule" id="MF_00445"/>
    </source>
</evidence>
<evidence type="ECO:0000313" key="9">
    <source>
        <dbReference type="EMBL" id="MFC5864912.1"/>
    </source>
</evidence>
<comment type="subunit">
    <text evidence="6">NDH-1 is composed of 14 different subunits. Subunits NuoA, H, J, K, L, M, N constitute the membrane sector of the complex.</text>
</comment>
<gene>
    <name evidence="6" type="primary">nuoN</name>
    <name evidence="9" type="ORF">ACFPT7_21570</name>
</gene>
<feature type="transmembrane region" description="Helical" evidence="6">
    <location>
        <begin position="41"/>
        <end position="59"/>
    </location>
</feature>
<feature type="transmembrane region" description="Helical" evidence="6">
    <location>
        <begin position="205"/>
        <end position="229"/>
    </location>
</feature>
<keyword evidence="3 6" id="KW-0812">Transmembrane</keyword>
<keyword evidence="6" id="KW-0830">Ubiquinone</keyword>
<comment type="caution">
    <text evidence="9">The sequence shown here is derived from an EMBL/GenBank/DDBJ whole genome shotgun (WGS) entry which is preliminary data.</text>
</comment>
<dbReference type="NCBIfam" id="TIGR01770">
    <property type="entry name" value="NDH_I_N"/>
    <property type="match status" value="1"/>
</dbReference>
<comment type="function">
    <text evidence="6">NDH-1 shuttles electrons from NADH, via FMN and iron-sulfur (Fe-S) centers, to quinones in the respiratory chain. The immediate electron acceptor for the enzyme in this species is believed to be ubiquinone. Couples the redox reaction to proton translocation (for every two electrons transferred, four hydrogen ions are translocated across the cytoplasmic membrane), and thus conserves the redox energy in a proton gradient.</text>
</comment>
<feature type="transmembrane region" description="Helical" evidence="6">
    <location>
        <begin position="274"/>
        <end position="292"/>
    </location>
</feature>
<evidence type="ECO:0000259" key="8">
    <source>
        <dbReference type="Pfam" id="PF00361"/>
    </source>
</evidence>
<feature type="transmembrane region" description="Helical" evidence="6">
    <location>
        <begin position="162"/>
        <end position="185"/>
    </location>
</feature>
<accession>A0ABW1ENP1</accession>
<dbReference type="Pfam" id="PF00361">
    <property type="entry name" value="Proton_antipo_M"/>
    <property type="match status" value="1"/>
</dbReference>
<keyword evidence="2" id="KW-0997">Cell inner membrane</keyword>
<keyword evidence="6" id="KW-1278">Translocase</keyword>
<feature type="transmembrane region" description="Helical" evidence="6">
    <location>
        <begin position="79"/>
        <end position="97"/>
    </location>
</feature>
<feature type="transmembrane region" description="Helical" evidence="6">
    <location>
        <begin position="447"/>
        <end position="468"/>
    </location>
</feature>
<evidence type="ECO:0000256" key="3">
    <source>
        <dbReference type="ARBA" id="ARBA00022692"/>
    </source>
</evidence>
<dbReference type="PANTHER" id="PTHR22773">
    <property type="entry name" value="NADH DEHYDROGENASE"/>
    <property type="match status" value="1"/>
</dbReference>
<proteinExistence type="inferred from homology"/>
<feature type="transmembrane region" description="Helical" evidence="6">
    <location>
        <begin position="109"/>
        <end position="126"/>
    </location>
</feature>
<keyword evidence="6" id="KW-1003">Cell membrane</keyword>
<keyword evidence="6" id="KW-0813">Transport</keyword>
<dbReference type="RefSeq" id="WP_263332322.1">
    <property type="nucleotide sequence ID" value="NZ_JAGSYH010000001.1"/>
</dbReference>
<evidence type="ECO:0000256" key="2">
    <source>
        <dbReference type="ARBA" id="ARBA00022519"/>
    </source>
</evidence>
<evidence type="ECO:0000313" key="10">
    <source>
        <dbReference type="Proteomes" id="UP001596091"/>
    </source>
</evidence>
<feature type="domain" description="NADH:quinone oxidoreductase/Mrp antiporter transmembrane" evidence="8">
    <location>
        <begin position="128"/>
        <end position="417"/>
    </location>
</feature>
<feature type="transmembrane region" description="Helical" evidence="6">
    <location>
        <begin position="301"/>
        <end position="321"/>
    </location>
</feature>
<keyword evidence="4 6" id="KW-1133">Transmembrane helix</keyword>
<keyword evidence="5 6" id="KW-0472">Membrane</keyword>
<feature type="transmembrane region" description="Helical" evidence="6">
    <location>
        <begin position="12"/>
        <end position="32"/>
    </location>
</feature>
<comment type="similarity">
    <text evidence="6">Belongs to the complex I subunit 2 family.</text>
</comment>
<feature type="transmembrane region" description="Helical" evidence="6">
    <location>
        <begin position="370"/>
        <end position="393"/>
    </location>
</feature>
<keyword evidence="10" id="KW-1185">Reference proteome</keyword>
<evidence type="ECO:0000256" key="1">
    <source>
        <dbReference type="ARBA" id="ARBA00004127"/>
    </source>
</evidence>
<evidence type="ECO:0000256" key="7">
    <source>
        <dbReference type="RuleBase" id="RU000320"/>
    </source>
</evidence>
<dbReference type="EC" id="7.1.1.-" evidence="6"/>
<feature type="transmembrane region" description="Helical" evidence="6">
    <location>
        <begin position="405"/>
        <end position="426"/>
    </location>
</feature>
<comment type="subcellular location">
    <subcellularLocation>
        <location evidence="6">Cell membrane</location>
        <topology evidence="6">Multi-pass membrane protein</topology>
    </subcellularLocation>
    <subcellularLocation>
        <location evidence="1">Endomembrane system</location>
        <topology evidence="1">Multi-pass membrane protein</topology>
    </subcellularLocation>
    <subcellularLocation>
        <location evidence="7">Membrane</location>
        <topology evidence="7">Multi-pass membrane protein</topology>
    </subcellularLocation>
</comment>